<dbReference type="InterPro" id="IPR028082">
    <property type="entry name" value="Peripla_BP_I"/>
</dbReference>
<dbReference type="SUPFAM" id="SSF53822">
    <property type="entry name" value="Periplasmic binding protein-like I"/>
    <property type="match status" value="1"/>
</dbReference>
<dbReference type="Pfam" id="PF13407">
    <property type="entry name" value="Peripla_BP_4"/>
    <property type="match status" value="1"/>
</dbReference>
<gene>
    <name evidence="7" type="primary">rbsB_2</name>
    <name evidence="6" type="ORF">DM482_06925</name>
    <name evidence="5" type="ORF">M5S13_06515</name>
    <name evidence="7" type="ORF">NCTC11296_00103</name>
</gene>
<evidence type="ECO:0000259" key="4">
    <source>
        <dbReference type="Pfam" id="PF13407"/>
    </source>
</evidence>
<feature type="domain" description="Periplasmic binding protein" evidence="4">
    <location>
        <begin position="25"/>
        <end position="283"/>
    </location>
</feature>
<dbReference type="GO" id="GO:0030313">
    <property type="term" value="C:cell envelope"/>
    <property type="evidence" value="ECO:0007669"/>
    <property type="project" value="UniProtKB-SubCell"/>
</dbReference>
<keyword evidence="3" id="KW-0732">Signal</keyword>
<reference evidence="5" key="4">
    <citation type="submission" date="2022-05" db="EMBL/GenBank/DDBJ databases">
        <authorList>
            <person name="Chen Y."/>
            <person name="Zhu J."/>
            <person name="Zhu K."/>
        </authorList>
    </citation>
    <scope>NUCLEOTIDE SEQUENCE</scope>
    <source>
        <strain evidence="5">AV25</strain>
    </source>
</reference>
<dbReference type="Proteomes" id="UP001347884">
    <property type="component" value="Unassembled WGS sequence"/>
</dbReference>
<comment type="subcellular location">
    <subcellularLocation>
        <location evidence="1">Cell envelope</location>
    </subcellularLocation>
</comment>
<dbReference type="Proteomes" id="UP000254465">
    <property type="component" value="Unassembled WGS sequence"/>
</dbReference>
<evidence type="ECO:0000313" key="9">
    <source>
        <dbReference type="Proteomes" id="UP000254465"/>
    </source>
</evidence>
<reference evidence="6 8" key="2">
    <citation type="submission" date="2018-06" db="EMBL/GenBank/DDBJ databases">
        <authorList>
            <person name="Teymurazov M."/>
            <person name="Kislichkina A."/>
            <person name="Abaymova A."/>
            <person name="Mukhina T."/>
            <person name="Mayskaya N."/>
            <person name="Svetoch E."/>
            <person name="Bogun A."/>
        </authorList>
    </citation>
    <scope>NUCLEOTIDE SEQUENCE [LARGE SCALE GENOMIC DNA]</scope>
    <source>
        <strain evidence="6 8">SCPM-O-B-8406</strain>
    </source>
</reference>
<comment type="similarity">
    <text evidence="2">Belongs to the bacterial solute-binding protein 2 family.</text>
</comment>
<sequence>MLKKIGVLLLGVLFIPALFAKPVVIGVAMYSLADKYPTYLQEAMQKFEAEHQDVKLKFADANGDPAKMLNDVENFIGSNVNAIIVMLTDPKIAKSIGIKARKAKIPLIAVTVKPNDEDMKYLTSYVGSEEITSGKMQAEFVLQTLNGKPANAIILLGPLGLDAQIKRTEGNKAALSSHPEIHIIAEQEAKWDRAKAMEVAENLFAAHKKINVVFANNDEMAIGALLAARKMGIKDEEMIIVGIDATPDALAYLGNGLDATVFQSASDQGRTSVELAYRAAKGESVPLYNWIPFELVTPEKKVQYINKYYRSSSN</sequence>
<dbReference type="RefSeq" id="WP_017807368.1">
    <property type="nucleotide sequence ID" value="NZ_CP081939.1"/>
</dbReference>
<dbReference type="GO" id="GO:0055085">
    <property type="term" value="P:transmembrane transport"/>
    <property type="evidence" value="ECO:0007669"/>
    <property type="project" value="UniProtKB-ARBA"/>
</dbReference>
<dbReference type="InterPro" id="IPR025997">
    <property type="entry name" value="SBP_2_dom"/>
</dbReference>
<dbReference type="PANTHER" id="PTHR46847:SF1">
    <property type="entry name" value="D-ALLOSE-BINDING PERIPLASMIC PROTEIN-RELATED"/>
    <property type="match status" value="1"/>
</dbReference>
<organism evidence="7 9">
    <name type="scientific">Avibacterium paragallinarum</name>
    <name type="common">Haemophilus gallinarum</name>
    <dbReference type="NCBI Taxonomy" id="728"/>
    <lineage>
        <taxon>Bacteria</taxon>
        <taxon>Pseudomonadati</taxon>
        <taxon>Pseudomonadota</taxon>
        <taxon>Gammaproteobacteria</taxon>
        <taxon>Pasteurellales</taxon>
        <taxon>Pasteurellaceae</taxon>
        <taxon>Avibacterium</taxon>
    </lineage>
</organism>
<dbReference type="EMBL" id="UGHK01000001">
    <property type="protein sequence ID" value="STO70223.1"/>
    <property type="molecule type" value="Genomic_DNA"/>
</dbReference>
<proteinExistence type="inferred from homology"/>
<dbReference type="GO" id="GO:0030246">
    <property type="term" value="F:carbohydrate binding"/>
    <property type="evidence" value="ECO:0007669"/>
    <property type="project" value="UniProtKB-ARBA"/>
</dbReference>
<keyword evidence="10" id="KW-1185">Reference proteome</keyword>
<evidence type="ECO:0000313" key="7">
    <source>
        <dbReference type="EMBL" id="STO70223.1"/>
    </source>
</evidence>
<evidence type="ECO:0000256" key="2">
    <source>
        <dbReference type="ARBA" id="ARBA00007639"/>
    </source>
</evidence>
<evidence type="ECO:0000313" key="8">
    <source>
        <dbReference type="Proteomes" id="UP000247594"/>
    </source>
</evidence>
<reference evidence="5 10" key="3">
    <citation type="journal article" date="2022" name="Front. Microbiol.">
        <title>Commensal bacteria contribute to the growth of multidrug-resistant Avibacterium paragallinarum in chickens.</title>
        <authorList>
            <person name="Zhu J."/>
            <person name="Chen Y."/>
            <person name="Wu Y."/>
            <person name="Wang Y."/>
            <person name="Zhu K."/>
        </authorList>
    </citation>
    <scope>NUCLEOTIDE SEQUENCE [LARGE SCALE GENOMIC DNA]</scope>
    <source>
        <strain evidence="5 10">AV25</strain>
    </source>
</reference>
<name>A0A2S5AVF1_AVIPA</name>
<dbReference type="Gene3D" id="3.40.50.2300">
    <property type="match status" value="2"/>
</dbReference>
<evidence type="ECO:0000313" key="10">
    <source>
        <dbReference type="Proteomes" id="UP001347884"/>
    </source>
</evidence>
<accession>A0A2S5AVF1</accession>
<dbReference type="AlphaFoldDB" id="A0A2S5AVF1"/>
<evidence type="ECO:0000313" key="5">
    <source>
        <dbReference type="EMBL" id="MEE6041538.1"/>
    </source>
</evidence>
<evidence type="ECO:0000256" key="3">
    <source>
        <dbReference type="ARBA" id="ARBA00022729"/>
    </source>
</evidence>
<dbReference type="EMBL" id="QJPJ01000009">
    <property type="protein sequence ID" value="PXZ38914.1"/>
    <property type="molecule type" value="Genomic_DNA"/>
</dbReference>
<reference evidence="7 9" key="1">
    <citation type="submission" date="2018-06" db="EMBL/GenBank/DDBJ databases">
        <authorList>
            <consortium name="Pathogen Informatics"/>
            <person name="Doyle S."/>
        </authorList>
    </citation>
    <scope>NUCLEOTIDE SEQUENCE [LARGE SCALE GENOMIC DNA]</scope>
    <source>
        <strain evidence="7 9">NCTC11296</strain>
    </source>
</reference>
<protein>
    <submittedName>
        <fullName evidence="6">ATPase</fullName>
    </submittedName>
    <submittedName>
        <fullName evidence="7">D-ribose transporter subunit</fullName>
    </submittedName>
    <submittedName>
        <fullName evidence="5">Sugar ABC transporter substrate-binding protein</fullName>
    </submittedName>
</protein>
<dbReference type="PANTHER" id="PTHR46847">
    <property type="entry name" value="D-ALLOSE-BINDING PERIPLASMIC PROTEIN-RELATED"/>
    <property type="match status" value="1"/>
</dbReference>
<evidence type="ECO:0000256" key="1">
    <source>
        <dbReference type="ARBA" id="ARBA00004196"/>
    </source>
</evidence>
<dbReference type="EMBL" id="JAMDKF010000011">
    <property type="protein sequence ID" value="MEE6041538.1"/>
    <property type="molecule type" value="Genomic_DNA"/>
</dbReference>
<dbReference type="CDD" id="cd06301">
    <property type="entry name" value="PBP1_rhizopine_binding-like"/>
    <property type="match status" value="1"/>
</dbReference>
<dbReference type="Proteomes" id="UP000247594">
    <property type="component" value="Unassembled WGS sequence"/>
</dbReference>
<evidence type="ECO:0000313" key="6">
    <source>
        <dbReference type="EMBL" id="PXZ38914.1"/>
    </source>
</evidence>